<accession>A0A2G1VNP5</accession>
<dbReference type="OrthoDB" id="1418231at2"/>
<evidence type="ECO:0000313" key="4">
    <source>
        <dbReference type="Proteomes" id="UP000229433"/>
    </source>
</evidence>
<dbReference type="InterPro" id="IPR021255">
    <property type="entry name" value="DUF2807"/>
</dbReference>
<gene>
    <name evidence="3" type="ORF">CJ305_14860</name>
</gene>
<reference evidence="3 4" key="1">
    <citation type="submission" date="2017-08" db="EMBL/GenBank/DDBJ databases">
        <title>The whole genome shortgun sequences of strain Leeuwenhoekiella nanhaiensis G18 from the South China Sea.</title>
        <authorList>
            <person name="Liu Q."/>
        </authorList>
    </citation>
    <scope>NUCLEOTIDE SEQUENCE [LARGE SCALE GENOMIC DNA]</scope>
    <source>
        <strain evidence="3 4">G18</strain>
    </source>
</reference>
<dbReference type="Gene3D" id="2.160.20.120">
    <property type="match status" value="1"/>
</dbReference>
<dbReference type="PROSITE" id="PS51257">
    <property type="entry name" value="PROKAR_LIPOPROTEIN"/>
    <property type="match status" value="1"/>
</dbReference>
<dbReference type="EMBL" id="NQXA01000014">
    <property type="protein sequence ID" value="PHQ28395.1"/>
    <property type="molecule type" value="Genomic_DNA"/>
</dbReference>
<evidence type="ECO:0000256" key="1">
    <source>
        <dbReference type="SAM" id="SignalP"/>
    </source>
</evidence>
<keyword evidence="4" id="KW-1185">Reference proteome</keyword>
<keyword evidence="1" id="KW-0732">Signal</keyword>
<feature type="chain" id="PRO_5013713197" description="Putative auto-transporter adhesin head GIN domain-containing protein" evidence="1">
    <location>
        <begin position="22"/>
        <end position="273"/>
    </location>
</feature>
<feature type="signal peptide" evidence="1">
    <location>
        <begin position="1"/>
        <end position="21"/>
    </location>
</feature>
<feature type="domain" description="Putative auto-transporter adhesin head GIN" evidence="2">
    <location>
        <begin position="41"/>
        <end position="155"/>
    </location>
</feature>
<dbReference type="Proteomes" id="UP000229433">
    <property type="component" value="Unassembled WGS sequence"/>
</dbReference>
<protein>
    <recommendedName>
        <fullName evidence="2">Putative auto-transporter adhesin head GIN domain-containing protein</fullName>
    </recommendedName>
</protein>
<dbReference type="AlphaFoldDB" id="A0A2G1VNP5"/>
<sequence length="273" mass="29915">MKLHIVLALALGVLTSCSAQKKIKGDKDVISVNGNLTTGINTVEVGEGIELELAQSNINNYVLTTDRNLTSVIQFEVRDSVLRILPSMRITRSKELHVYLKLQNPQHIILNDDTKFESPGMINVPDFSLTAREDSDFEFKLRSEQARFNLSGNAKGDVTVSTAKLDVKMSGRTDLKGDFDAAESLFTLKDNAEFEAEGKTETLNLTSSDRGDYKGRKFEAEDASVTLSGRTATAINTTDNLTVFAQDKASIESYGKGEIAINALKDDAAIEKK</sequence>
<dbReference type="Pfam" id="PF10988">
    <property type="entry name" value="DUF2807"/>
    <property type="match status" value="1"/>
</dbReference>
<name>A0A2G1VNP5_9FLAO</name>
<evidence type="ECO:0000259" key="2">
    <source>
        <dbReference type="Pfam" id="PF10988"/>
    </source>
</evidence>
<dbReference type="RefSeq" id="WP_099647088.1">
    <property type="nucleotide sequence ID" value="NZ_KZ319296.1"/>
</dbReference>
<comment type="caution">
    <text evidence="3">The sequence shown here is derived from an EMBL/GenBank/DDBJ whole genome shotgun (WGS) entry which is preliminary data.</text>
</comment>
<proteinExistence type="predicted"/>
<evidence type="ECO:0000313" key="3">
    <source>
        <dbReference type="EMBL" id="PHQ28395.1"/>
    </source>
</evidence>
<organism evidence="3 4">
    <name type="scientific">Leeuwenhoekiella nanhaiensis</name>
    <dbReference type="NCBI Taxonomy" id="1655491"/>
    <lineage>
        <taxon>Bacteria</taxon>
        <taxon>Pseudomonadati</taxon>
        <taxon>Bacteroidota</taxon>
        <taxon>Flavobacteriia</taxon>
        <taxon>Flavobacteriales</taxon>
        <taxon>Flavobacteriaceae</taxon>
        <taxon>Leeuwenhoekiella</taxon>
    </lineage>
</organism>